<dbReference type="EMBL" id="CAOQHR010000003">
    <property type="protein sequence ID" value="CAI6331571.1"/>
    <property type="molecule type" value="Genomic_DNA"/>
</dbReference>
<comment type="caution">
    <text evidence="2">The sequence shown here is derived from an EMBL/GenBank/DDBJ whole genome shotgun (WGS) entry which is preliminary data.</text>
</comment>
<dbReference type="AlphaFoldDB" id="A0A9W4XSV2"/>
<dbReference type="OrthoDB" id="1162399at2759"/>
<accession>A0A9W4XSV2</accession>
<feature type="region of interest" description="Disordered" evidence="1">
    <location>
        <begin position="499"/>
        <end position="552"/>
    </location>
</feature>
<feature type="compositionally biased region" description="Basic and acidic residues" evidence="1">
    <location>
        <begin position="431"/>
        <end position="458"/>
    </location>
</feature>
<gene>
    <name evidence="2" type="ORF">PDIGIT_LOCUS4596</name>
</gene>
<dbReference type="Proteomes" id="UP001152607">
    <property type="component" value="Unassembled WGS sequence"/>
</dbReference>
<feature type="compositionally biased region" description="Basic and acidic residues" evidence="1">
    <location>
        <begin position="294"/>
        <end position="312"/>
    </location>
</feature>
<feature type="region of interest" description="Disordered" evidence="1">
    <location>
        <begin position="242"/>
        <end position="330"/>
    </location>
</feature>
<evidence type="ECO:0008006" key="4">
    <source>
        <dbReference type="Google" id="ProtNLM"/>
    </source>
</evidence>
<proteinExistence type="predicted"/>
<name>A0A9W4XSV2_9PLEO</name>
<reference evidence="2" key="1">
    <citation type="submission" date="2023-01" db="EMBL/GenBank/DDBJ databases">
        <authorList>
            <person name="Van Ghelder C."/>
            <person name="Rancurel C."/>
        </authorList>
    </citation>
    <scope>NUCLEOTIDE SEQUENCE</scope>
    <source>
        <strain evidence="2">CNCM I-4278</strain>
    </source>
</reference>
<evidence type="ECO:0000256" key="1">
    <source>
        <dbReference type="SAM" id="MobiDB-lite"/>
    </source>
</evidence>
<evidence type="ECO:0000313" key="2">
    <source>
        <dbReference type="EMBL" id="CAI6331571.1"/>
    </source>
</evidence>
<dbReference type="SUPFAM" id="SSF54427">
    <property type="entry name" value="NTF2-like"/>
    <property type="match status" value="1"/>
</dbReference>
<organism evidence="2 3">
    <name type="scientific">Periconia digitata</name>
    <dbReference type="NCBI Taxonomy" id="1303443"/>
    <lineage>
        <taxon>Eukaryota</taxon>
        <taxon>Fungi</taxon>
        <taxon>Dikarya</taxon>
        <taxon>Ascomycota</taxon>
        <taxon>Pezizomycotina</taxon>
        <taxon>Dothideomycetes</taxon>
        <taxon>Pleosporomycetidae</taxon>
        <taxon>Pleosporales</taxon>
        <taxon>Massarineae</taxon>
        <taxon>Periconiaceae</taxon>
        <taxon>Periconia</taxon>
    </lineage>
</organism>
<protein>
    <recommendedName>
        <fullName evidence="4">NTF2-like protein</fullName>
    </recommendedName>
</protein>
<evidence type="ECO:0000313" key="3">
    <source>
        <dbReference type="Proteomes" id="UP001152607"/>
    </source>
</evidence>
<feature type="region of interest" description="Disordered" evidence="1">
    <location>
        <begin position="162"/>
        <end position="230"/>
    </location>
</feature>
<dbReference type="InterPro" id="IPR032710">
    <property type="entry name" value="NTF2-like_dom_sf"/>
</dbReference>
<keyword evidence="3" id="KW-1185">Reference proteome</keyword>
<sequence>MSLSTYKAFLASLSPSALADDASLHYVTTLTTLQGATAISKHYAVQDKLLKRKGDKILSVVDGGNSLSVDVETTLEFIHGGGAYLPGLDDNFVADRVVTFHMIHIVHFNEQGKIHQIRLYWDQGSLLKQIEVIGARARNWPIRDGKDQIRLVASSAKIVPSADSSKAGAARGEDEVSVRSSRSRGSTTNAMNDPHASLQLFQARDVNRESSESRPAGPRTQSMKPPPRDLGELFVDEASAAAANPNDSPAKHGIPTKSGGGRNFKSNRLFDEAGEEETAPTPMSSVKTNAKKYSHFEFGDGEDTPKVKEGHRSSRSHHQSNWDFEDFNTPAKTKTKILSQNVRHFGWSDDEVSAHYEPQSVEEEGSPIRRPVVHKARPDADAHFDFEDEATPEGQRKLVSNKGRNANKGMGLYKDHVLGSSGEEEGANPGDNKRGHNDVTTHVRNDSRKKDFAPHFEMADNSPSHGKTDTKAAVPEIKKKAIQTNWKLYDDTPGNRGGINVAGNGMGGRKGTEFSLYEDEPEDKTESRHIKSMGNGMGGRKGTKSGNFDWDF</sequence>
<dbReference type="Gene3D" id="3.10.450.50">
    <property type="match status" value="1"/>
</dbReference>
<feature type="region of interest" description="Disordered" evidence="1">
    <location>
        <begin position="383"/>
        <end position="472"/>
    </location>
</feature>